<proteinExistence type="predicted"/>
<dbReference type="Proteomes" id="UP000468591">
    <property type="component" value="Unassembled WGS sequence"/>
</dbReference>
<comment type="caution">
    <text evidence="1">The sequence shown here is derived from an EMBL/GenBank/DDBJ whole genome shotgun (WGS) entry which is preliminary data.</text>
</comment>
<dbReference type="RefSeq" id="WP_164355222.1">
    <property type="nucleotide sequence ID" value="NZ_JAABNT010000014.1"/>
</dbReference>
<evidence type="ECO:0000313" key="2">
    <source>
        <dbReference type="Proteomes" id="UP000468591"/>
    </source>
</evidence>
<dbReference type="AlphaFoldDB" id="A0A6P0CIL9"/>
<dbReference type="EMBL" id="JAABNT010000014">
    <property type="protein sequence ID" value="NEK24294.1"/>
    <property type="molecule type" value="Genomic_DNA"/>
</dbReference>
<keyword evidence="2" id="KW-1185">Reference proteome</keyword>
<evidence type="ECO:0000313" key="1">
    <source>
        <dbReference type="EMBL" id="NEK24294.1"/>
    </source>
</evidence>
<gene>
    <name evidence="1" type="ORF">GV827_18065</name>
</gene>
<accession>A0A6P0CIL9</accession>
<protein>
    <submittedName>
        <fullName evidence="1">Uncharacterized protein</fullName>
    </submittedName>
</protein>
<reference evidence="1 2" key="1">
    <citation type="submission" date="2020-01" db="EMBL/GenBank/DDBJ databases">
        <title>Sulfitobacter sediminilitoris sp. nov., isolated from a tidal flat.</title>
        <authorList>
            <person name="Park S."/>
            <person name="Yoon J.-H."/>
        </authorList>
    </citation>
    <scope>NUCLEOTIDE SEQUENCE [LARGE SCALE GENOMIC DNA]</scope>
    <source>
        <strain evidence="1 2">JBTF-M27</strain>
    </source>
</reference>
<name>A0A6P0CIL9_9RHOB</name>
<organism evidence="1 2">
    <name type="scientific">Sulfitobacter sediminilitoris</name>
    <dbReference type="NCBI Taxonomy" id="2698830"/>
    <lineage>
        <taxon>Bacteria</taxon>
        <taxon>Pseudomonadati</taxon>
        <taxon>Pseudomonadota</taxon>
        <taxon>Alphaproteobacteria</taxon>
        <taxon>Rhodobacterales</taxon>
        <taxon>Roseobacteraceae</taxon>
        <taxon>Sulfitobacter</taxon>
    </lineage>
</organism>
<sequence>MKAFSDPRLAAVLKQVREAETVQALARLRLVWASYPKRVFLLSNLPVEMPVDHLIEFNDLMPDRLELELLDKGEVPITAKSLVRLRSDLGYNESAARKVVARSNASNPAKMLSALPELVRACAFLSTYRAGDAKKTKQKHLFLPKNFKVYWPEKLGKPLEIDLKLWTNEEILEHLEAGWGQGNVEELMVSTYVPV</sequence>